<dbReference type="AlphaFoldDB" id="A0A411HK16"/>
<dbReference type="Gene3D" id="1.25.40.20">
    <property type="entry name" value="Ankyrin repeat-containing domain"/>
    <property type="match status" value="1"/>
</dbReference>
<reference evidence="4 5" key="1">
    <citation type="submission" date="2019-01" db="EMBL/GenBank/DDBJ databases">
        <title>Pseudolysobacter antarctica gen. nov., sp. nov., isolated from Fildes Peninsula, Antarctica.</title>
        <authorList>
            <person name="Wei Z."/>
            <person name="Peng F."/>
        </authorList>
    </citation>
    <scope>NUCLEOTIDE SEQUENCE [LARGE SCALE GENOMIC DNA]</scope>
    <source>
        <strain evidence="4 5">AQ6-296</strain>
    </source>
</reference>
<dbReference type="PROSITE" id="PS50297">
    <property type="entry name" value="ANK_REP_REGION"/>
    <property type="match status" value="2"/>
</dbReference>
<dbReference type="EMBL" id="CP035704">
    <property type="protein sequence ID" value="QBB70821.1"/>
    <property type="molecule type" value="Genomic_DNA"/>
</dbReference>
<dbReference type="OrthoDB" id="9812708at2"/>
<dbReference type="PANTHER" id="PTHR24171">
    <property type="entry name" value="ANKYRIN REPEAT DOMAIN-CONTAINING PROTEIN 39-RELATED"/>
    <property type="match status" value="1"/>
</dbReference>
<evidence type="ECO:0000256" key="1">
    <source>
        <dbReference type="ARBA" id="ARBA00022737"/>
    </source>
</evidence>
<dbReference type="Pfam" id="PF12796">
    <property type="entry name" value="Ank_2"/>
    <property type="match status" value="1"/>
</dbReference>
<evidence type="ECO:0000256" key="2">
    <source>
        <dbReference type="ARBA" id="ARBA00023043"/>
    </source>
</evidence>
<dbReference type="InterPro" id="IPR036770">
    <property type="entry name" value="Ankyrin_rpt-contain_sf"/>
</dbReference>
<dbReference type="InterPro" id="IPR002110">
    <property type="entry name" value="Ankyrin_rpt"/>
</dbReference>
<dbReference type="Proteomes" id="UP000291562">
    <property type="component" value="Chromosome"/>
</dbReference>
<proteinExistence type="predicted"/>
<feature type="repeat" description="ANK" evidence="3">
    <location>
        <begin position="64"/>
        <end position="96"/>
    </location>
</feature>
<dbReference type="PANTHER" id="PTHR24171:SF9">
    <property type="entry name" value="ANKYRIN REPEAT DOMAIN-CONTAINING PROTEIN 39"/>
    <property type="match status" value="1"/>
</dbReference>
<dbReference type="PROSITE" id="PS50088">
    <property type="entry name" value="ANK_REPEAT"/>
    <property type="match status" value="2"/>
</dbReference>
<dbReference type="SUPFAM" id="SSF48403">
    <property type="entry name" value="Ankyrin repeat"/>
    <property type="match status" value="1"/>
</dbReference>
<protein>
    <submittedName>
        <fullName evidence="4">Ankyrin repeat domain-containing protein</fullName>
    </submittedName>
</protein>
<feature type="repeat" description="ANK" evidence="3">
    <location>
        <begin position="31"/>
        <end position="63"/>
    </location>
</feature>
<dbReference type="KEGG" id="xbc:ELE36_10900"/>
<keyword evidence="5" id="KW-1185">Reference proteome</keyword>
<organism evidence="4 5">
    <name type="scientific">Pseudolysobacter antarcticus</name>
    <dbReference type="NCBI Taxonomy" id="2511995"/>
    <lineage>
        <taxon>Bacteria</taxon>
        <taxon>Pseudomonadati</taxon>
        <taxon>Pseudomonadota</taxon>
        <taxon>Gammaproteobacteria</taxon>
        <taxon>Lysobacterales</taxon>
        <taxon>Rhodanobacteraceae</taxon>
        <taxon>Pseudolysobacter</taxon>
    </lineage>
</organism>
<accession>A0A411HK16</accession>
<dbReference type="RefSeq" id="WP_129833223.1">
    <property type="nucleotide sequence ID" value="NZ_CP035704.1"/>
</dbReference>
<name>A0A411HK16_9GAMM</name>
<evidence type="ECO:0000313" key="4">
    <source>
        <dbReference type="EMBL" id="QBB70821.1"/>
    </source>
</evidence>
<evidence type="ECO:0000256" key="3">
    <source>
        <dbReference type="PROSITE-ProRule" id="PRU00023"/>
    </source>
</evidence>
<dbReference type="SMART" id="SM00248">
    <property type="entry name" value="ANK"/>
    <property type="match status" value="2"/>
</dbReference>
<evidence type="ECO:0000313" key="5">
    <source>
        <dbReference type="Proteomes" id="UP000291562"/>
    </source>
</evidence>
<keyword evidence="1" id="KW-0677">Repeat</keyword>
<gene>
    <name evidence="4" type="ORF">ELE36_10900</name>
</gene>
<sequence length="121" mass="13034">MQTLSAILKRIGGVAEFSGIQIDGPNTCGLFNVYPLHVAAIWGDCEAIRVLVIAGARVNQQGEHGFTPLMEAVAQNIREPVELLISLGAEPLRNDDGQLPSEYAQIGGREELAALLRQHGF</sequence>
<keyword evidence="2 3" id="KW-0040">ANK repeat</keyword>